<keyword evidence="2" id="KW-1185">Reference proteome</keyword>
<dbReference type="InterPro" id="IPR032567">
    <property type="entry name" value="RTL1-rel"/>
</dbReference>
<dbReference type="OrthoDB" id="1749844at2759"/>
<dbReference type="AlphaFoldDB" id="A0A6D2LPX2"/>
<sequence length="165" mass="18754">MPANLVISPLELYDVILDMDWLSYYRVHMDCYKDIVAEQMMERGCEAYLAMISMSDSGAGVAMGDIRVVQDFEDVFQSLKGLPPSRSDPFTIELELGTAPIFKTPYRMAPAELAELKKQIEDLLSKWFIWPSVSPWSSAEFTHSKVEVGRDHYGLRCGITYLTDL</sequence>
<proteinExistence type="predicted"/>
<protein>
    <submittedName>
        <fullName evidence="1">Uncharacterized protein</fullName>
    </submittedName>
</protein>
<name>A0A6D2LPX2_9BRAS</name>
<dbReference type="InterPro" id="IPR043502">
    <property type="entry name" value="DNA/RNA_pol_sf"/>
</dbReference>
<dbReference type="Gene3D" id="3.10.10.10">
    <property type="entry name" value="HIV Type 1 Reverse Transcriptase, subunit A, domain 1"/>
    <property type="match status" value="1"/>
</dbReference>
<evidence type="ECO:0000313" key="2">
    <source>
        <dbReference type="Proteomes" id="UP000467841"/>
    </source>
</evidence>
<accession>A0A6D2LPX2</accession>
<gene>
    <name evidence="1" type="ORF">MERR_LOCUS49423</name>
</gene>
<dbReference type="Proteomes" id="UP000467841">
    <property type="component" value="Unassembled WGS sequence"/>
</dbReference>
<evidence type="ECO:0000313" key="1">
    <source>
        <dbReference type="EMBL" id="CAA7062187.1"/>
    </source>
</evidence>
<dbReference type="PANTHER" id="PTHR15503">
    <property type="entry name" value="LDOC1 RELATED"/>
    <property type="match status" value="1"/>
</dbReference>
<dbReference type="SUPFAM" id="SSF56672">
    <property type="entry name" value="DNA/RNA polymerases"/>
    <property type="match status" value="1"/>
</dbReference>
<organism evidence="1 2">
    <name type="scientific">Microthlaspi erraticum</name>
    <dbReference type="NCBI Taxonomy" id="1685480"/>
    <lineage>
        <taxon>Eukaryota</taxon>
        <taxon>Viridiplantae</taxon>
        <taxon>Streptophyta</taxon>
        <taxon>Embryophyta</taxon>
        <taxon>Tracheophyta</taxon>
        <taxon>Spermatophyta</taxon>
        <taxon>Magnoliopsida</taxon>
        <taxon>eudicotyledons</taxon>
        <taxon>Gunneridae</taxon>
        <taxon>Pentapetalae</taxon>
        <taxon>rosids</taxon>
        <taxon>malvids</taxon>
        <taxon>Brassicales</taxon>
        <taxon>Brassicaceae</taxon>
        <taxon>Coluteocarpeae</taxon>
        <taxon>Microthlaspi</taxon>
    </lineage>
</organism>
<comment type="caution">
    <text evidence="1">The sequence shown here is derived from an EMBL/GenBank/DDBJ whole genome shotgun (WGS) entry which is preliminary data.</text>
</comment>
<dbReference type="Pfam" id="PF08284">
    <property type="entry name" value="RVP_2"/>
    <property type="match status" value="1"/>
</dbReference>
<reference evidence="1" key="1">
    <citation type="submission" date="2020-01" db="EMBL/GenBank/DDBJ databases">
        <authorList>
            <person name="Mishra B."/>
        </authorList>
    </citation>
    <scope>NUCLEOTIDE SEQUENCE [LARGE SCALE GENOMIC DNA]</scope>
</reference>
<dbReference type="PANTHER" id="PTHR15503:SF45">
    <property type="entry name" value="RNA-DIRECTED DNA POLYMERASE HOMOLOG"/>
    <property type="match status" value="1"/>
</dbReference>
<dbReference type="EMBL" id="CACVBM020001928">
    <property type="protein sequence ID" value="CAA7062187.1"/>
    <property type="molecule type" value="Genomic_DNA"/>
</dbReference>